<dbReference type="OrthoDB" id="5338251at2"/>
<evidence type="ECO:0000256" key="4">
    <source>
        <dbReference type="ARBA" id="ARBA00023163"/>
    </source>
</evidence>
<dbReference type="PROSITE" id="PS50931">
    <property type="entry name" value="HTH_LYSR"/>
    <property type="match status" value="1"/>
</dbReference>
<dbReference type="PANTHER" id="PTHR30537">
    <property type="entry name" value="HTH-TYPE TRANSCRIPTIONAL REGULATOR"/>
    <property type="match status" value="1"/>
</dbReference>
<name>A0A1M7YA80_9BACT</name>
<dbReference type="AlphaFoldDB" id="A0A1M7YA80"/>
<evidence type="ECO:0000256" key="2">
    <source>
        <dbReference type="ARBA" id="ARBA00023015"/>
    </source>
</evidence>
<feature type="domain" description="HTH lysR-type" evidence="5">
    <location>
        <begin position="12"/>
        <end position="62"/>
    </location>
</feature>
<dbReference type="PANTHER" id="PTHR30537:SF3">
    <property type="entry name" value="TRANSCRIPTIONAL REGULATORY PROTEIN"/>
    <property type="match status" value="1"/>
</dbReference>
<protein>
    <submittedName>
        <fullName evidence="6">DNA-binding transcriptional regulator, LysR family</fullName>
    </submittedName>
</protein>
<evidence type="ECO:0000256" key="1">
    <source>
        <dbReference type="ARBA" id="ARBA00009437"/>
    </source>
</evidence>
<gene>
    <name evidence="6" type="ORF">SAMN02745220_02859</name>
</gene>
<dbReference type="Proteomes" id="UP000184603">
    <property type="component" value="Unassembled WGS sequence"/>
</dbReference>
<dbReference type="SUPFAM" id="SSF46785">
    <property type="entry name" value="Winged helix' DNA-binding domain"/>
    <property type="match status" value="1"/>
</dbReference>
<accession>A0A1M7YA80</accession>
<dbReference type="GO" id="GO:0006351">
    <property type="term" value="P:DNA-templated transcription"/>
    <property type="evidence" value="ECO:0007669"/>
    <property type="project" value="TreeGrafter"/>
</dbReference>
<keyword evidence="7" id="KW-1185">Reference proteome</keyword>
<organism evidence="6 7">
    <name type="scientific">Desulfopila aestuarii DSM 18488</name>
    <dbReference type="NCBI Taxonomy" id="1121416"/>
    <lineage>
        <taxon>Bacteria</taxon>
        <taxon>Pseudomonadati</taxon>
        <taxon>Thermodesulfobacteriota</taxon>
        <taxon>Desulfobulbia</taxon>
        <taxon>Desulfobulbales</taxon>
        <taxon>Desulfocapsaceae</taxon>
        <taxon>Desulfopila</taxon>
    </lineage>
</organism>
<dbReference type="SUPFAM" id="SSF53850">
    <property type="entry name" value="Periplasmic binding protein-like II"/>
    <property type="match status" value="1"/>
</dbReference>
<keyword evidence="2" id="KW-0805">Transcription regulation</keyword>
<evidence type="ECO:0000313" key="7">
    <source>
        <dbReference type="Proteomes" id="UP000184603"/>
    </source>
</evidence>
<dbReference type="InterPro" id="IPR036388">
    <property type="entry name" value="WH-like_DNA-bd_sf"/>
</dbReference>
<dbReference type="InterPro" id="IPR000847">
    <property type="entry name" value="LysR_HTH_N"/>
</dbReference>
<dbReference type="Gene3D" id="1.10.10.10">
    <property type="entry name" value="Winged helix-like DNA-binding domain superfamily/Winged helix DNA-binding domain"/>
    <property type="match status" value="1"/>
</dbReference>
<dbReference type="Gene3D" id="3.40.190.290">
    <property type="match status" value="1"/>
</dbReference>
<reference evidence="6 7" key="1">
    <citation type="submission" date="2016-12" db="EMBL/GenBank/DDBJ databases">
        <authorList>
            <person name="Song W.-J."/>
            <person name="Kurnit D.M."/>
        </authorList>
    </citation>
    <scope>NUCLEOTIDE SEQUENCE [LARGE SCALE GENOMIC DNA]</scope>
    <source>
        <strain evidence="6 7">DSM 18488</strain>
    </source>
</reference>
<evidence type="ECO:0000313" key="6">
    <source>
        <dbReference type="EMBL" id="SHO49491.1"/>
    </source>
</evidence>
<sequence length="293" mass="33924">MHTTANWDDYLYFLRVARLGSLKAASKSLKVNHTTVLRRINALEEKLDARLFERLKTGYVLTESGNEIFNQIDHIEEAFLTIERKILGRDIRYEGKIKLSTTDTLGQYWLPHYIYKFKEVYPDIILDIDIRTNYTDLTKREADVVIAAVNDHPDYIIGKVLAPIKIKLYASIDYIEKHGKPDSPEDLSDHKLLLLNEKLGHIAFNEWLKNLVPKSAIAVSSNMLTTLYSYARQGLGVAPLPTYVGDRDDQLACLMDVPEQFHHKIWILTHPDLKNTRRIKAFMQFMYNETSLK</sequence>
<dbReference type="Pfam" id="PF03466">
    <property type="entry name" value="LysR_substrate"/>
    <property type="match status" value="1"/>
</dbReference>
<dbReference type="Pfam" id="PF00126">
    <property type="entry name" value="HTH_1"/>
    <property type="match status" value="1"/>
</dbReference>
<dbReference type="GO" id="GO:0043565">
    <property type="term" value="F:sequence-specific DNA binding"/>
    <property type="evidence" value="ECO:0007669"/>
    <property type="project" value="TreeGrafter"/>
</dbReference>
<dbReference type="InterPro" id="IPR036390">
    <property type="entry name" value="WH_DNA-bd_sf"/>
</dbReference>
<keyword evidence="4" id="KW-0804">Transcription</keyword>
<evidence type="ECO:0000259" key="5">
    <source>
        <dbReference type="PROSITE" id="PS50931"/>
    </source>
</evidence>
<proteinExistence type="inferred from homology"/>
<dbReference type="InterPro" id="IPR005119">
    <property type="entry name" value="LysR_subst-bd"/>
</dbReference>
<dbReference type="GO" id="GO:0003700">
    <property type="term" value="F:DNA-binding transcription factor activity"/>
    <property type="evidence" value="ECO:0007669"/>
    <property type="project" value="InterPro"/>
</dbReference>
<dbReference type="EMBL" id="FRFE01000014">
    <property type="protein sequence ID" value="SHO49491.1"/>
    <property type="molecule type" value="Genomic_DNA"/>
</dbReference>
<comment type="similarity">
    <text evidence="1">Belongs to the LysR transcriptional regulatory family.</text>
</comment>
<dbReference type="InterPro" id="IPR058163">
    <property type="entry name" value="LysR-type_TF_proteobact-type"/>
</dbReference>
<keyword evidence="3 6" id="KW-0238">DNA-binding</keyword>
<dbReference type="RefSeq" id="WP_073614200.1">
    <property type="nucleotide sequence ID" value="NZ_FRFE01000014.1"/>
</dbReference>
<evidence type="ECO:0000256" key="3">
    <source>
        <dbReference type="ARBA" id="ARBA00023125"/>
    </source>
</evidence>
<dbReference type="STRING" id="1121416.SAMN02745220_02859"/>